<dbReference type="KEGG" id="vg:19735597"/>
<dbReference type="OrthoDB" id="30934at10239"/>
<proteinExistence type="predicted"/>
<organism evidence="1 2">
    <name type="scientific">Listeria phage LP-083-2</name>
    <dbReference type="NCBI Taxonomy" id="1458855"/>
    <lineage>
        <taxon>Viruses</taxon>
        <taxon>Duplodnaviria</taxon>
        <taxon>Heunggongvirae</taxon>
        <taxon>Uroviricota</taxon>
        <taxon>Caudoviricetes</taxon>
        <taxon>Herelleviridae</taxon>
        <taxon>Jasinskavirinae</taxon>
        <taxon>Pecentumvirus</taxon>
        <taxon>Pecentumvirus LP0832</taxon>
    </lineage>
</organism>
<dbReference type="RefSeq" id="YP_009044487.1">
    <property type="nucleotide sequence ID" value="NC_024383.1"/>
</dbReference>
<name>A0A059T5P3_9CAUD</name>
<protein>
    <submittedName>
        <fullName evidence="1">Uncharacterized protein</fullName>
    </submittedName>
</protein>
<dbReference type="EMBL" id="KJ094030">
    <property type="protein sequence ID" value="AHL19238.1"/>
    <property type="molecule type" value="Genomic_DNA"/>
</dbReference>
<evidence type="ECO:0000313" key="1">
    <source>
        <dbReference type="EMBL" id="AHL19238.1"/>
    </source>
</evidence>
<keyword evidence="2" id="KW-1185">Reference proteome</keyword>
<reference evidence="1 2" key="1">
    <citation type="journal article" date="2014" name="Appl. Environ. Microbiol.">
        <title>Comparative genomic and morphological analysis of Listeria phages isolated from farm environments.</title>
        <authorList>
            <person name="Denes T."/>
            <person name="Vongkamjan K."/>
            <person name="Ackermann H.W."/>
            <person name="Moreno Switt A.I."/>
            <person name="Wiedmann M."/>
            <person name="den Bakker H.C."/>
        </authorList>
    </citation>
    <scope>NUCLEOTIDE SEQUENCE [LARGE SCALE GENOMIC DNA]</scope>
</reference>
<dbReference type="Proteomes" id="UP000026997">
    <property type="component" value="Segment"/>
</dbReference>
<dbReference type="GeneID" id="19735597"/>
<sequence>MSRAGYKIRYVNQRGKMVWIKSIGFGTKALEIDTTTNKEKVKVFLDKKWALQVCKLIDGDLDVNCMIDDITYKYFIFYEAEDKKYFLKSLTVVQDKIEPEWTENEPERAVIHKYNDLDRILGLVNDRIDKEARARHDMFLL</sequence>
<accession>A0A059T5P3</accession>
<gene>
    <name evidence="1" type="ORF">LP083-2_031</name>
</gene>
<evidence type="ECO:0000313" key="2">
    <source>
        <dbReference type="Proteomes" id="UP000026997"/>
    </source>
</evidence>